<accession>A0A9N8DTN8</accession>
<protein>
    <submittedName>
        <fullName evidence="2">Uncharacterized protein</fullName>
    </submittedName>
</protein>
<dbReference type="AlphaFoldDB" id="A0A9N8DTN8"/>
<name>A0A9N8DTN8_9STRA</name>
<evidence type="ECO:0000313" key="3">
    <source>
        <dbReference type="Proteomes" id="UP001153069"/>
    </source>
</evidence>
<feature type="compositionally biased region" description="Basic and acidic residues" evidence="1">
    <location>
        <begin position="66"/>
        <end position="75"/>
    </location>
</feature>
<feature type="region of interest" description="Disordered" evidence="1">
    <location>
        <begin position="101"/>
        <end position="123"/>
    </location>
</feature>
<feature type="compositionally biased region" description="Polar residues" evidence="1">
    <location>
        <begin position="41"/>
        <end position="51"/>
    </location>
</feature>
<gene>
    <name evidence="2" type="ORF">SEMRO_269_G103860.1</name>
</gene>
<dbReference type="EMBL" id="CAICTM010000268">
    <property type="protein sequence ID" value="CAB9506495.1"/>
    <property type="molecule type" value="Genomic_DNA"/>
</dbReference>
<sequence length="410" mass="46484">MIARAMAPGRQLSNSQVAEEKEEEGVTRAASQEGEEDETTNSKVQSTTGTSVAGKAVRFASDDEEGKNKTEELGVRREMGVASGEVDEWKHRQAIVEAIRKCASKKQSPQSSPTRKAGNKRTVSPTAILIKKHFHHQRHLMKLEKRPLRRSQSMPSLHSQPPQVRPNVQRLLQARSKRSPSANIIKQEYRYASLRKVQEEARRKRSAPLIFAADHVLDPDVYQLVVTHSKRSPSANIIKKEFRYATLRKVEEDARRRRSEPLISTKGLLLDPDVYELLLAHSRRSPSANVIKKEFRYACLRQVTRTDNAIYSYDMDDAISVSTMLSTSFQYDDDDDHDNNNHPYFVYDWIAELEEPMVAYPTMFPYFVSSGYSDAGRRLSGSTLGTRQSELFLSSSESMAELTSTEETNA</sequence>
<dbReference type="Proteomes" id="UP001153069">
    <property type="component" value="Unassembled WGS sequence"/>
</dbReference>
<reference evidence="2" key="1">
    <citation type="submission" date="2020-06" db="EMBL/GenBank/DDBJ databases">
        <authorList>
            <consortium name="Plant Systems Biology data submission"/>
        </authorList>
    </citation>
    <scope>NUCLEOTIDE SEQUENCE</scope>
    <source>
        <strain evidence="2">D6</strain>
    </source>
</reference>
<organism evidence="2 3">
    <name type="scientific">Seminavis robusta</name>
    <dbReference type="NCBI Taxonomy" id="568900"/>
    <lineage>
        <taxon>Eukaryota</taxon>
        <taxon>Sar</taxon>
        <taxon>Stramenopiles</taxon>
        <taxon>Ochrophyta</taxon>
        <taxon>Bacillariophyta</taxon>
        <taxon>Bacillariophyceae</taxon>
        <taxon>Bacillariophycidae</taxon>
        <taxon>Naviculales</taxon>
        <taxon>Naviculaceae</taxon>
        <taxon>Seminavis</taxon>
    </lineage>
</organism>
<evidence type="ECO:0000256" key="1">
    <source>
        <dbReference type="SAM" id="MobiDB-lite"/>
    </source>
</evidence>
<feature type="compositionally biased region" description="Polar residues" evidence="1">
    <location>
        <begin position="105"/>
        <end position="114"/>
    </location>
</feature>
<evidence type="ECO:0000313" key="2">
    <source>
        <dbReference type="EMBL" id="CAB9506495.1"/>
    </source>
</evidence>
<proteinExistence type="predicted"/>
<keyword evidence="3" id="KW-1185">Reference proteome</keyword>
<feature type="region of interest" description="Disordered" evidence="1">
    <location>
        <begin position="1"/>
        <end position="75"/>
    </location>
</feature>
<comment type="caution">
    <text evidence="2">The sequence shown here is derived from an EMBL/GenBank/DDBJ whole genome shotgun (WGS) entry which is preliminary data.</text>
</comment>